<keyword evidence="11" id="KW-1185">Reference proteome</keyword>
<dbReference type="GO" id="GO:0000917">
    <property type="term" value="P:division septum assembly"/>
    <property type="evidence" value="ECO:0007669"/>
    <property type="project" value="UniProtKB-KW"/>
</dbReference>
<reference evidence="10" key="1">
    <citation type="submission" date="2020-06" db="EMBL/GenBank/DDBJ databases">
        <title>Insight into the genomes of haloalkaliphilic bacilli from Kenyan soda lakes.</title>
        <authorList>
            <person name="Mwirichia R."/>
            <person name="Villamizar G.C."/>
            <person name="Poehlein A."/>
            <person name="Mugweru J."/>
            <person name="Kipnyargis A."/>
            <person name="Kiplimo D."/>
            <person name="Orwa P."/>
            <person name="Daniel R."/>
        </authorList>
    </citation>
    <scope>NUCLEOTIDE SEQUENCE</scope>
    <source>
        <strain evidence="10">B1096_S55</strain>
    </source>
</reference>
<evidence type="ECO:0000256" key="4">
    <source>
        <dbReference type="ARBA" id="ARBA00022618"/>
    </source>
</evidence>
<evidence type="ECO:0000256" key="5">
    <source>
        <dbReference type="ARBA" id="ARBA00023210"/>
    </source>
</evidence>
<dbReference type="NCBIfam" id="NF010724">
    <property type="entry name" value="PRK14126.1"/>
    <property type="match status" value="1"/>
</dbReference>
<keyword evidence="6" id="KW-0131">Cell cycle</keyword>
<keyword evidence="5" id="KW-0717">Septation</keyword>
<dbReference type="GO" id="GO:0000921">
    <property type="term" value="P:septin ring assembly"/>
    <property type="evidence" value="ECO:0007669"/>
    <property type="project" value="TreeGrafter"/>
</dbReference>
<dbReference type="GO" id="GO:0005829">
    <property type="term" value="C:cytosol"/>
    <property type="evidence" value="ECO:0007669"/>
    <property type="project" value="TreeGrafter"/>
</dbReference>
<dbReference type="AlphaFoldDB" id="A0A9Q4FVE2"/>
<dbReference type="InterPro" id="IPR036192">
    <property type="entry name" value="Cell_div_ZapA-like_sf"/>
</dbReference>
<evidence type="ECO:0000313" key="11">
    <source>
        <dbReference type="Proteomes" id="UP001057753"/>
    </source>
</evidence>
<evidence type="ECO:0000256" key="1">
    <source>
        <dbReference type="ARBA" id="ARBA00004496"/>
    </source>
</evidence>
<comment type="function">
    <text evidence="7">Activator of cell division through the inhibition of FtsZ GTPase activity, therefore promoting FtsZ assembly into bundles of protofilaments necessary for the formation of the division Z ring. It is recruited early at mid-cell but it is not essential for cell division.</text>
</comment>
<dbReference type="Gene3D" id="6.10.250.790">
    <property type="match status" value="1"/>
</dbReference>
<protein>
    <recommendedName>
        <fullName evidence="2">Cell division protein ZapA</fullName>
    </recommendedName>
    <alternativeName>
        <fullName evidence="9">Z ring-associated protein ZapA</fullName>
    </alternativeName>
</protein>
<evidence type="ECO:0000256" key="3">
    <source>
        <dbReference type="ARBA" id="ARBA00022490"/>
    </source>
</evidence>
<evidence type="ECO:0000256" key="2">
    <source>
        <dbReference type="ARBA" id="ARBA00015195"/>
    </source>
</evidence>
<keyword evidence="3" id="KW-0963">Cytoplasm</keyword>
<dbReference type="PANTHER" id="PTHR34981">
    <property type="entry name" value="CELL DIVISION PROTEIN ZAPA"/>
    <property type="match status" value="1"/>
</dbReference>
<sequence>MGEEREKNRTNVTIYNQPYTIVGDESSEHIQEVAALIDTKMKELKHYNPYLDSTKLAVLTAVNIGNDYLSILKKLEDEKKDED</sequence>
<dbReference type="EMBL" id="JABXYM010000001">
    <property type="protein sequence ID" value="MCR6095580.1"/>
    <property type="molecule type" value="Genomic_DNA"/>
</dbReference>
<dbReference type="Pfam" id="PF05164">
    <property type="entry name" value="ZapA"/>
    <property type="match status" value="1"/>
</dbReference>
<dbReference type="InterPro" id="IPR007838">
    <property type="entry name" value="Cell_div_ZapA-like"/>
</dbReference>
<dbReference type="RefSeq" id="WP_257820344.1">
    <property type="nucleotide sequence ID" value="NZ_JABXYM010000001.1"/>
</dbReference>
<evidence type="ECO:0000256" key="7">
    <source>
        <dbReference type="ARBA" id="ARBA00024910"/>
    </source>
</evidence>
<dbReference type="SUPFAM" id="SSF102829">
    <property type="entry name" value="Cell division protein ZapA-like"/>
    <property type="match status" value="1"/>
</dbReference>
<dbReference type="Proteomes" id="UP001057753">
    <property type="component" value="Unassembled WGS sequence"/>
</dbReference>
<evidence type="ECO:0000256" key="8">
    <source>
        <dbReference type="ARBA" id="ARBA00026068"/>
    </source>
</evidence>
<proteinExistence type="predicted"/>
<dbReference type="GO" id="GO:0030428">
    <property type="term" value="C:cell septum"/>
    <property type="evidence" value="ECO:0007669"/>
    <property type="project" value="TreeGrafter"/>
</dbReference>
<evidence type="ECO:0000256" key="9">
    <source>
        <dbReference type="ARBA" id="ARBA00033158"/>
    </source>
</evidence>
<dbReference type="PANTHER" id="PTHR34981:SF1">
    <property type="entry name" value="CELL DIVISION PROTEIN ZAPA"/>
    <property type="match status" value="1"/>
</dbReference>
<keyword evidence="4 10" id="KW-0132">Cell division</keyword>
<dbReference type="GO" id="GO:0032153">
    <property type="term" value="C:cell division site"/>
    <property type="evidence" value="ECO:0007669"/>
    <property type="project" value="TreeGrafter"/>
</dbReference>
<name>A0A9Q4FVE2_SALAG</name>
<comment type="subunit">
    <text evidence="8">Homodimer. Interacts with FtsZ.</text>
</comment>
<accession>A0A9Q4FVE2</accession>
<comment type="subcellular location">
    <subcellularLocation>
        <location evidence="1">Cytoplasm</location>
    </subcellularLocation>
</comment>
<comment type="caution">
    <text evidence="10">The sequence shown here is derived from an EMBL/GenBank/DDBJ whole genome shotgun (WGS) entry which is preliminary data.</text>
</comment>
<organism evidence="10 11">
    <name type="scientific">Salipaludibacillus agaradhaerens</name>
    <name type="common">Bacillus agaradhaerens</name>
    <dbReference type="NCBI Taxonomy" id="76935"/>
    <lineage>
        <taxon>Bacteria</taxon>
        <taxon>Bacillati</taxon>
        <taxon>Bacillota</taxon>
        <taxon>Bacilli</taxon>
        <taxon>Bacillales</taxon>
        <taxon>Bacillaceae</taxon>
    </lineage>
</organism>
<gene>
    <name evidence="10" type="primary">zapA</name>
    <name evidence="10" type="ORF">HXA33_03400</name>
</gene>
<dbReference type="InterPro" id="IPR053712">
    <property type="entry name" value="Bac_CellDiv_Activator"/>
</dbReference>
<evidence type="ECO:0000256" key="6">
    <source>
        <dbReference type="ARBA" id="ARBA00023306"/>
    </source>
</evidence>
<evidence type="ECO:0000313" key="10">
    <source>
        <dbReference type="EMBL" id="MCR6095580.1"/>
    </source>
</evidence>
<dbReference type="GO" id="GO:0043093">
    <property type="term" value="P:FtsZ-dependent cytokinesis"/>
    <property type="evidence" value="ECO:0007669"/>
    <property type="project" value="TreeGrafter"/>
</dbReference>